<name>A0ABS9XE20_9ACTN</name>
<proteinExistence type="predicted"/>
<evidence type="ECO:0000313" key="2">
    <source>
        <dbReference type="EMBL" id="MCI3240258.1"/>
    </source>
</evidence>
<comment type="caution">
    <text evidence="2">The sequence shown here is derived from an EMBL/GenBank/DDBJ whole genome shotgun (WGS) entry which is preliminary data.</text>
</comment>
<protein>
    <submittedName>
        <fullName evidence="2">Uncharacterized protein</fullName>
    </submittedName>
</protein>
<feature type="transmembrane region" description="Helical" evidence="1">
    <location>
        <begin position="12"/>
        <end position="35"/>
    </location>
</feature>
<keyword evidence="3" id="KW-1185">Reference proteome</keyword>
<reference evidence="2" key="1">
    <citation type="submission" date="2022-03" db="EMBL/GenBank/DDBJ databases">
        <title>Streptomyces 7R015 and 7R016 isolated from Barleria lupulina in Thailand.</title>
        <authorList>
            <person name="Kanchanasin P."/>
            <person name="Phongsopitanun W."/>
            <person name="Tanasupawat S."/>
        </authorList>
    </citation>
    <scope>NUCLEOTIDE SEQUENCE</scope>
    <source>
        <strain evidence="2">7R016</strain>
    </source>
</reference>
<dbReference type="EMBL" id="JALDAX010000003">
    <property type="protein sequence ID" value="MCI3240258.1"/>
    <property type="molecule type" value="Genomic_DNA"/>
</dbReference>
<accession>A0ABS9XE20</accession>
<organism evidence="2 3">
    <name type="scientific">Streptomyces spinosisporus</name>
    <dbReference type="NCBI Taxonomy" id="2927582"/>
    <lineage>
        <taxon>Bacteria</taxon>
        <taxon>Bacillati</taxon>
        <taxon>Actinomycetota</taxon>
        <taxon>Actinomycetes</taxon>
        <taxon>Kitasatosporales</taxon>
        <taxon>Streptomycetaceae</taxon>
        <taxon>Streptomyces</taxon>
    </lineage>
</organism>
<keyword evidence="1" id="KW-0472">Membrane</keyword>
<keyword evidence="1" id="KW-0812">Transmembrane</keyword>
<evidence type="ECO:0000313" key="3">
    <source>
        <dbReference type="Proteomes" id="UP001165270"/>
    </source>
</evidence>
<sequence length="78" mass="8952">MIAELIDTIWTLGYALAGWLIAFAVFGTMIIYAAIGTSTYAFRGLQRAARHPAWARGRARARRYARRRCRRDDYREAA</sequence>
<dbReference type="Proteomes" id="UP001165270">
    <property type="component" value="Unassembled WGS sequence"/>
</dbReference>
<gene>
    <name evidence="2" type="ORF">MQN93_11040</name>
</gene>
<dbReference type="RefSeq" id="WP_242709327.1">
    <property type="nucleotide sequence ID" value="NZ_JALDAX010000003.1"/>
</dbReference>
<evidence type="ECO:0000256" key="1">
    <source>
        <dbReference type="SAM" id="Phobius"/>
    </source>
</evidence>
<keyword evidence="1" id="KW-1133">Transmembrane helix</keyword>